<feature type="transmembrane region" description="Helical" evidence="1">
    <location>
        <begin position="81"/>
        <end position="99"/>
    </location>
</feature>
<feature type="transmembrane region" description="Helical" evidence="1">
    <location>
        <begin position="229"/>
        <end position="250"/>
    </location>
</feature>
<evidence type="ECO:0000256" key="1">
    <source>
        <dbReference type="SAM" id="Phobius"/>
    </source>
</evidence>
<feature type="transmembrane region" description="Helical" evidence="1">
    <location>
        <begin position="51"/>
        <end position="69"/>
    </location>
</feature>
<keyword evidence="1" id="KW-0812">Transmembrane</keyword>
<dbReference type="InterPro" id="IPR010640">
    <property type="entry name" value="Low_temperature_requirement_A"/>
</dbReference>
<evidence type="ECO:0000313" key="2">
    <source>
        <dbReference type="EMBL" id="TCO54866.1"/>
    </source>
</evidence>
<keyword evidence="1" id="KW-0472">Membrane</keyword>
<comment type="caution">
    <text evidence="2">The sequence shown here is derived from an EMBL/GenBank/DDBJ whole genome shotgun (WGS) entry which is preliminary data.</text>
</comment>
<dbReference type="AlphaFoldDB" id="A0A4R2JDF6"/>
<feature type="transmembrane region" description="Helical" evidence="1">
    <location>
        <begin position="353"/>
        <end position="373"/>
    </location>
</feature>
<gene>
    <name evidence="2" type="ORF">EV192_108154</name>
</gene>
<dbReference type="Pfam" id="PF06772">
    <property type="entry name" value="LtrA"/>
    <property type="match status" value="1"/>
</dbReference>
<feature type="transmembrane region" description="Helical" evidence="1">
    <location>
        <begin position="325"/>
        <end position="347"/>
    </location>
</feature>
<feature type="transmembrane region" description="Helical" evidence="1">
    <location>
        <begin position="160"/>
        <end position="177"/>
    </location>
</feature>
<keyword evidence="3" id="KW-1185">Reference proteome</keyword>
<protein>
    <submittedName>
        <fullName evidence="2">Low temperature requirement protein LtrA</fullName>
    </submittedName>
</protein>
<feature type="transmembrane region" description="Helical" evidence="1">
    <location>
        <begin position="262"/>
        <end position="284"/>
    </location>
</feature>
<feature type="transmembrane region" description="Helical" evidence="1">
    <location>
        <begin position="12"/>
        <end position="31"/>
    </location>
</feature>
<dbReference type="EMBL" id="SLWS01000008">
    <property type="protein sequence ID" value="TCO54866.1"/>
    <property type="molecule type" value="Genomic_DNA"/>
</dbReference>
<dbReference type="Proteomes" id="UP000295680">
    <property type="component" value="Unassembled WGS sequence"/>
</dbReference>
<evidence type="ECO:0000313" key="3">
    <source>
        <dbReference type="Proteomes" id="UP000295680"/>
    </source>
</evidence>
<dbReference type="PANTHER" id="PTHR36840:SF1">
    <property type="entry name" value="BLL5714 PROTEIN"/>
    <property type="match status" value="1"/>
</dbReference>
<proteinExistence type="predicted"/>
<keyword evidence="1" id="KW-1133">Transmembrane helix</keyword>
<dbReference type="PANTHER" id="PTHR36840">
    <property type="entry name" value="BLL5714 PROTEIN"/>
    <property type="match status" value="1"/>
</dbReference>
<sequence>MPLRDHTEPHRASTPLELLFDLCFVVSAAILADELAHAVSAGHGLDGAIRYSLLFVPVWWTWMLFSWFGSAFDNDDVTYRLLTLVQMLGALGIAASMPSAFHGNYVPLTLTYAAARIPLVLLWTRGARHHPAERTFAMRYAKGIAGTTVLWVALLAVPLPIRYVGFVVVILLELFVPQWAVKGGNRQAFHLGHITERYGLFTLIVLGESILAATMAIEGSFEHGVTLPLLLIGIAVLVSAFAVWWLYFDFVDGRALMSSNRVAFLWGYGHLLVFAAIGAMGAGAQVAVKAYETHEFGLGAQLAMGLPAAVCVAAMAWIRSLSIGASLFLTAVRMASAVLIVLGAVLAGPGGPAATAGVVALVMVVHAAAETVWRGLRITP</sequence>
<organism evidence="2 3">
    <name type="scientific">Actinocrispum wychmicini</name>
    <dbReference type="NCBI Taxonomy" id="1213861"/>
    <lineage>
        <taxon>Bacteria</taxon>
        <taxon>Bacillati</taxon>
        <taxon>Actinomycetota</taxon>
        <taxon>Actinomycetes</taxon>
        <taxon>Pseudonocardiales</taxon>
        <taxon>Pseudonocardiaceae</taxon>
        <taxon>Actinocrispum</taxon>
    </lineage>
</organism>
<feature type="transmembrane region" description="Helical" evidence="1">
    <location>
        <begin position="198"/>
        <end position="217"/>
    </location>
</feature>
<accession>A0A4R2JDF6</accession>
<feature type="transmembrane region" description="Helical" evidence="1">
    <location>
        <begin position="296"/>
        <end position="318"/>
    </location>
</feature>
<name>A0A4R2JDF6_9PSEU</name>
<reference evidence="2 3" key="1">
    <citation type="submission" date="2019-03" db="EMBL/GenBank/DDBJ databases">
        <title>Genomic Encyclopedia of Type Strains, Phase IV (KMG-IV): sequencing the most valuable type-strain genomes for metagenomic binning, comparative biology and taxonomic classification.</title>
        <authorList>
            <person name="Goeker M."/>
        </authorList>
    </citation>
    <scope>NUCLEOTIDE SEQUENCE [LARGE SCALE GENOMIC DNA]</scope>
    <source>
        <strain evidence="2 3">DSM 45934</strain>
    </source>
</reference>